<evidence type="ECO:0000256" key="1">
    <source>
        <dbReference type="ARBA" id="ARBA00022729"/>
    </source>
</evidence>
<keyword evidence="1 3" id="KW-0732">Signal</keyword>
<dbReference type="InterPro" id="IPR004302">
    <property type="entry name" value="Cellulose/chitin-bd_N"/>
</dbReference>
<reference evidence="5 6" key="1">
    <citation type="journal article" date="2019" name="Int. J. Syst. Evol. Microbiol.">
        <title>The Global Catalogue of Microorganisms (GCM) 10K type strain sequencing project: providing services to taxonomists for standard genome sequencing and annotation.</title>
        <authorList>
            <consortium name="The Broad Institute Genomics Platform"/>
            <consortium name="The Broad Institute Genome Sequencing Center for Infectious Disease"/>
            <person name="Wu L."/>
            <person name="Ma J."/>
        </authorList>
    </citation>
    <scope>NUCLEOTIDE SEQUENCE [LARGE SCALE GENOMIC DNA]</scope>
    <source>
        <strain evidence="5 6">JCM 16114</strain>
    </source>
</reference>
<dbReference type="CDD" id="cd21177">
    <property type="entry name" value="LPMO_AA10"/>
    <property type="match status" value="1"/>
</dbReference>
<feature type="transmembrane region" description="Helical" evidence="2">
    <location>
        <begin position="232"/>
        <end position="254"/>
    </location>
</feature>
<organism evidence="5 6">
    <name type="scientific">Nonomuraea monospora</name>
    <dbReference type="NCBI Taxonomy" id="568818"/>
    <lineage>
        <taxon>Bacteria</taxon>
        <taxon>Bacillati</taxon>
        <taxon>Actinomycetota</taxon>
        <taxon>Actinomycetes</taxon>
        <taxon>Streptosporangiales</taxon>
        <taxon>Streptosporangiaceae</taxon>
        <taxon>Nonomuraea</taxon>
    </lineage>
</organism>
<keyword evidence="2" id="KW-0472">Membrane</keyword>
<keyword evidence="2" id="KW-0812">Transmembrane</keyword>
<dbReference type="RefSeq" id="WP_344476967.1">
    <property type="nucleotide sequence ID" value="NZ_BAAAQX010000009.1"/>
</dbReference>
<dbReference type="PANTHER" id="PTHR34823">
    <property type="entry name" value="GLCNAC-BINDING PROTEIN A"/>
    <property type="match status" value="1"/>
</dbReference>
<evidence type="ECO:0000313" key="6">
    <source>
        <dbReference type="Proteomes" id="UP001499843"/>
    </source>
</evidence>
<dbReference type="PANTHER" id="PTHR34823:SF1">
    <property type="entry name" value="CHITIN-BINDING TYPE-4 DOMAIN-CONTAINING PROTEIN"/>
    <property type="match status" value="1"/>
</dbReference>
<keyword evidence="2" id="KW-1133">Transmembrane helix</keyword>
<sequence>MWSYRVGVVVVALLPGVLVAGAPAGAHGALEDPLSRTAACGSEGPSRTVRSPACRAAVRAGGGVLPRGWDEVRVADVGGRDRRVIPDGKLCSGGLDAFKGLDLPRDDWPATTVRAGARFVFKYRGTIPHRGTFRMFVTRKGYRPGKPLRWADLEREPFLEARDPVFRDGGYRISARLPVRSGRHLIYTIWQNSDTPDTYYSCSDVVFRRGGTSGGAAAVGAPVVAATAGGDASWLVGGATVLAGGAGLTGLLIARRRRTR</sequence>
<feature type="chain" id="PRO_5045783340" description="Chitin-binding type-4 domain-containing protein" evidence="3">
    <location>
        <begin position="21"/>
        <end position="260"/>
    </location>
</feature>
<dbReference type="InterPro" id="IPR014756">
    <property type="entry name" value="Ig_E-set"/>
</dbReference>
<comment type="caution">
    <text evidence="5">The sequence shown here is derived from an EMBL/GenBank/DDBJ whole genome shotgun (WGS) entry which is preliminary data.</text>
</comment>
<gene>
    <name evidence="5" type="ORF">GCM10009850_041050</name>
</gene>
<dbReference type="Gene3D" id="2.70.50.50">
    <property type="entry name" value="chitin-binding protein cbp21"/>
    <property type="match status" value="1"/>
</dbReference>
<keyword evidence="6" id="KW-1185">Reference proteome</keyword>
<dbReference type="EMBL" id="BAAAQX010000009">
    <property type="protein sequence ID" value="GAA2208647.1"/>
    <property type="molecule type" value="Genomic_DNA"/>
</dbReference>
<proteinExistence type="predicted"/>
<feature type="signal peptide" evidence="3">
    <location>
        <begin position="1"/>
        <end position="20"/>
    </location>
</feature>
<dbReference type="Proteomes" id="UP001499843">
    <property type="component" value="Unassembled WGS sequence"/>
</dbReference>
<evidence type="ECO:0000256" key="2">
    <source>
        <dbReference type="SAM" id="Phobius"/>
    </source>
</evidence>
<dbReference type="SUPFAM" id="SSF81296">
    <property type="entry name" value="E set domains"/>
    <property type="match status" value="1"/>
</dbReference>
<evidence type="ECO:0000259" key="4">
    <source>
        <dbReference type="Pfam" id="PF03067"/>
    </source>
</evidence>
<feature type="domain" description="Chitin-binding type-4" evidence="4">
    <location>
        <begin position="27"/>
        <end position="205"/>
    </location>
</feature>
<accession>A0ABN3CH17</accession>
<dbReference type="Pfam" id="PF03067">
    <property type="entry name" value="LPMO_10"/>
    <property type="match status" value="1"/>
</dbReference>
<protein>
    <recommendedName>
        <fullName evidence="4">Chitin-binding type-4 domain-containing protein</fullName>
    </recommendedName>
</protein>
<dbReference type="InterPro" id="IPR051024">
    <property type="entry name" value="GlcNAc_Chitin_IntDeg"/>
</dbReference>
<evidence type="ECO:0000256" key="3">
    <source>
        <dbReference type="SAM" id="SignalP"/>
    </source>
</evidence>
<name>A0ABN3CH17_9ACTN</name>
<evidence type="ECO:0000313" key="5">
    <source>
        <dbReference type="EMBL" id="GAA2208647.1"/>
    </source>
</evidence>